<evidence type="ECO:0000256" key="3">
    <source>
        <dbReference type="ARBA" id="ARBA00018111"/>
    </source>
</evidence>
<evidence type="ECO:0000256" key="5">
    <source>
        <dbReference type="HAMAP-Rule" id="MF_01114"/>
    </source>
</evidence>
<dbReference type="Proteomes" id="UP001208567">
    <property type="component" value="Unassembled WGS sequence"/>
</dbReference>
<comment type="similarity">
    <text evidence="2 5">Belongs to the RecX family.</text>
</comment>
<reference evidence="9 10" key="1">
    <citation type="journal article" date="2024" name="Int. J. Syst. Evol. Microbiol.">
        <title>Clostridium omnivorum sp. nov., isolated from anoxic soil under the treatment of reductive soil disinfestation.</title>
        <authorList>
            <person name="Ueki A."/>
            <person name="Tonouchi A."/>
            <person name="Kaku N."/>
            <person name="Honma S."/>
            <person name="Ueki K."/>
        </authorList>
    </citation>
    <scope>NUCLEOTIDE SEQUENCE [LARGE SCALE GENOMIC DNA]</scope>
    <source>
        <strain evidence="9 10">E14</strain>
    </source>
</reference>
<evidence type="ECO:0000313" key="10">
    <source>
        <dbReference type="Proteomes" id="UP001208567"/>
    </source>
</evidence>
<dbReference type="InterPro" id="IPR053924">
    <property type="entry name" value="RecX_HTH_2nd"/>
</dbReference>
<dbReference type="HAMAP" id="MF_01114">
    <property type="entry name" value="RecX"/>
    <property type="match status" value="1"/>
</dbReference>
<evidence type="ECO:0000256" key="4">
    <source>
        <dbReference type="ARBA" id="ARBA00022490"/>
    </source>
</evidence>
<dbReference type="PANTHER" id="PTHR33602:SF1">
    <property type="entry name" value="REGULATORY PROTEIN RECX FAMILY PROTEIN"/>
    <property type="match status" value="1"/>
</dbReference>
<dbReference type="InterPro" id="IPR003783">
    <property type="entry name" value="Regulatory_RecX"/>
</dbReference>
<name>A0ABQ5NA18_9CLOT</name>
<sequence length="278" mass="32914">MEKTITKIEVQKRNKNRVSVFLNHEYMFSCSSELVYSYKLKVGNKVDLEYLKELAQEDNFLCCKNDAMRVIEKSYKTEKEMYDKLINKGYDESVVKKTIEFLKSYSFVDDLKYTELYIKEKIRSQGNNKIKYSLLKKGIDEKLVKEKLSQVDSDIEYSVAETLAIKKYELIKKTEKDCRKQYKKLGDYLIRNGYDSEIVSSIVKKTVVNDNSNEDIHEKDSGEISLLAQKRLKVLMKSEQDQKKLYKKLADYLLRRGYRWEDVKSSLKELMDNVDFEE</sequence>
<comment type="subcellular location">
    <subcellularLocation>
        <location evidence="1 5">Cytoplasm</location>
    </subcellularLocation>
</comment>
<dbReference type="Pfam" id="PF02631">
    <property type="entry name" value="RecX_HTH2"/>
    <property type="match status" value="1"/>
</dbReference>
<evidence type="ECO:0000259" key="6">
    <source>
        <dbReference type="Pfam" id="PF02631"/>
    </source>
</evidence>
<evidence type="ECO:0000313" key="9">
    <source>
        <dbReference type="EMBL" id="GLC32112.1"/>
    </source>
</evidence>
<feature type="domain" description="RecX third three-helical" evidence="7">
    <location>
        <begin position="155"/>
        <end position="202"/>
    </location>
</feature>
<dbReference type="InterPro" id="IPR053925">
    <property type="entry name" value="RecX_HTH_3rd"/>
</dbReference>
<feature type="domain" description="RecX second three-helical" evidence="6">
    <location>
        <begin position="109"/>
        <end position="147"/>
    </location>
</feature>
<evidence type="ECO:0000256" key="1">
    <source>
        <dbReference type="ARBA" id="ARBA00004496"/>
    </source>
</evidence>
<dbReference type="Pfam" id="PF21981">
    <property type="entry name" value="RecX_HTH3"/>
    <property type="match status" value="1"/>
</dbReference>
<organism evidence="9 10">
    <name type="scientific">Clostridium omnivorum</name>
    <dbReference type="NCBI Taxonomy" id="1604902"/>
    <lineage>
        <taxon>Bacteria</taxon>
        <taxon>Bacillati</taxon>
        <taxon>Bacillota</taxon>
        <taxon>Clostridia</taxon>
        <taxon>Eubacteriales</taxon>
        <taxon>Clostridiaceae</taxon>
        <taxon>Clostridium</taxon>
    </lineage>
</organism>
<comment type="function">
    <text evidence="5">Modulates RecA activity.</text>
</comment>
<dbReference type="PANTHER" id="PTHR33602">
    <property type="entry name" value="REGULATORY PROTEIN RECX FAMILY PROTEIN"/>
    <property type="match status" value="1"/>
</dbReference>
<dbReference type="RefSeq" id="WP_264851421.1">
    <property type="nucleotide sequence ID" value="NZ_BRXR01000001.1"/>
</dbReference>
<comment type="caution">
    <text evidence="9">The sequence shown here is derived from an EMBL/GenBank/DDBJ whole genome shotgun (WGS) entry which is preliminary data.</text>
</comment>
<gene>
    <name evidence="5 9" type="primary">recX</name>
    <name evidence="9" type="ORF">bsdE14_35220</name>
</gene>
<keyword evidence="4 5" id="KW-0963">Cytoplasm</keyword>
<protein>
    <recommendedName>
        <fullName evidence="3 5">Regulatory protein RecX</fullName>
    </recommendedName>
</protein>
<accession>A0ABQ5NA18</accession>
<dbReference type="NCBIfam" id="NF001058">
    <property type="entry name" value="PRK00117.4-1"/>
    <property type="match status" value="1"/>
</dbReference>
<evidence type="ECO:0000259" key="7">
    <source>
        <dbReference type="Pfam" id="PF21981"/>
    </source>
</evidence>
<dbReference type="Gene3D" id="1.10.10.10">
    <property type="entry name" value="Winged helix-like DNA-binding domain superfamily/Winged helix DNA-binding domain"/>
    <property type="match status" value="4"/>
</dbReference>
<evidence type="ECO:0000256" key="2">
    <source>
        <dbReference type="ARBA" id="ARBA00009695"/>
    </source>
</evidence>
<dbReference type="InterPro" id="IPR036388">
    <property type="entry name" value="WH-like_DNA-bd_sf"/>
</dbReference>
<proteinExistence type="inferred from homology"/>
<dbReference type="InterPro" id="IPR053926">
    <property type="entry name" value="RecX_HTH_1st"/>
</dbReference>
<keyword evidence="10" id="KW-1185">Reference proteome</keyword>
<dbReference type="EMBL" id="BRXR01000001">
    <property type="protein sequence ID" value="GLC32112.1"/>
    <property type="molecule type" value="Genomic_DNA"/>
</dbReference>
<feature type="domain" description="RecX first three-helical" evidence="8">
    <location>
        <begin position="63"/>
        <end position="102"/>
    </location>
</feature>
<dbReference type="Pfam" id="PF21982">
    <property type="entry name" value="RecX_HTH1"/>
    <property type="match status" value="1"/>
</dbReference>
<evidence type="ECO:0000259" key="8">
    <source>
        <dbReference type="Pfam" id="PF21982"/>
    </source>
</evidence>